<organism evidence="2 3">
    <name type="scientific">Ditylenchus destructor</name>
    <dbReference type="NCBI Taxonomy" id="166010"/>
    <lineage>
        <taxon>Eukaryota</taxon>
        <taxon>Metazoa</taxon>
        <taxon>Ecdysozoa</taxon>
        <taxon>Nematoda</taxon>
        <taxon>Chromadorea</taxon>
        <taxon>Rhabditida</taxon>
        <taxon>Tylenchina</taxon>
        <taxon>Tylenchomorpha</taxon>
        <taxon>Sphaerularioidea</taxon>
        <taxon>Anguinidae</taxon>
        <taxon>Anguininae</taxon>
        <taxon>Ditylenchus</taxon>
    </lineage>
</organism>
<keyword evidence="3" id="KW-1185">Reference proteome</keyword>
<feature type="compositionally biased region" description="Low complexity" evidence="1">
    <location>
        <begin position="126"/>
        <end position="141"/>
    </location>
</feature>
<proteinExistence type="predicted"/>
<evidence type="ECO:0000313" key="2">
    <source>
        <dbReference type="EMBL" id="KAI1692562.1"/>
    </source>
</evidence>
<comment type="caution">
    <text evidence="2">The sequence shown here is derived from an EMBL/GenBank/DDBJ whole genome shotgun (WGS) entry which is preliminary data.</text>
</comment>
<sequence>MPPVALTARWVATSSRAASCSIRRTPTRRADRRKAGRAPFATDLRRTGSGSPISWLGRRRAIRLRLPEHRRALRSGYCDVCREEVGAEPLCLVRPVDGTRAADAQRARIRAARAIPRGEIVPYFESSRSTSPPASSTASKSLRAGSIRPAG</sequence>
<reference evidence="2" key="1">
    <citation type="submission" date="2022-01" db="EMBL/GenBank/DDBJ databases">
        <title>Genome Sequence Resource for Two Populations of Ditylenchus destructor, the Migratory Endoparasitic Phytonematode.</title>
        <authorList>
            <person name="Zhang H."/>
            <person name="Lin R."/>
            <person name="Xie B."/>
        </authorList>
    </citation>
    <scope>NUCLEOTIDE SEQUENCE</scope>
    <source>
        <strain evidence="2">BazhouSP</strain>
    </source>
</reference>
<dbReference type="AlphaFoldDB" id="A0AAD4MFD3"/>
<protein>
    <submittedName>
        <fullName evidence="2">Uncharacterized protein</fullName>
    </submittedName>
</protein>
<dbReference type="EMBL" id="JAKKPZ010000747">
    <property type="protein sequence ID" value="KAI1692562.1"/>
    <property type="molecule type" value="Genomic_DNA"/>
</dbReference>
<name>A0AAD4MFD3_9BILA</name>
<dbReference type="Proteomes" id="UP001201812">
    <property type="component" value="Unassembled WGS sequence"/>
</dbReference>
<evidence type="ECO:0000313" key="3">
    <source>
        <dbReference type="Proteomes" id="UP001201812"/>
    </source>
</evidence>
<accession>A0AAD4MFD3</accession>
<gene>
    <name evidence="2" type="ORF">DdX_21200</name>
</gene>
<feature type="region of interest" description="Disordered" evidence="1">
    <location>
        <begin position="121"/>
        <end position="151"/>
    </location>
</feature>
<evidence type="ECO:0000256" key="1">
    <source>
        <dbReference type="SAM" id="MobiDB-lite"/>
    </source>
</evidence>